<organism evidence="2 3">
    <name type="scientific">Primorskyibacter flagellatus</name>
    <dbReference type="NCBI Taxonomy" id="1387277"/>
    <lineage>
        <taxon>Bacteria</taxon>
        <taxon>Pseudomonadati</taxon>
        <taxon>Pseudomonadota</taxon>
        <taxon>Alphaproteobacteria</taxon>
        <taxon>Rhodobacterales</taxon>
        <taxon>Roseobacteraceae</taxon>
        <taxon>Primorskyibacter</taxon>
    </lineage>
</organism>
<protein>
    <submittedName>
        <fullName evidence="2">Uncharacterized protein</fullName>
    </submittedName>
</protein>
<keyword evidence="1" id="KW-1133">Transmembrane helix</keyword>
<gene>
    <name evidence="2" type="ORF">GCM10011360_09770</name>
</gene>
<keyword evidence="1" id="KW-0472">Membrane</keyword>
<keyword evidence="1" id="KW-0812">Transmembrane</keyword>
<sequence length="93" mass="9960">MADIYQSVPASAGRIYTPLHPVARPRGQRTSGLRPLDGVLAGVGLLAVAILLTVYAPVVTALVAGLALIGFVAWLALRSVRRGVRRRDMLRPF</sequence>
<reference evidence="3" key="1">
    <citation type="journal article" date="2019" name="Int. J. Syst. Evol. Microbiol.">
        <title>The Global Catalogue of Microorganisms (GCM) 10K type strain sequencing project: providing services to taxonomists for standard genome sequencing and annotation.</title>
        <authorList>
            <consortium name="The Broad Institute Genomics Platform"/>
            <consortium name="The Broad Institute Genome Sequencing Center for Infectious Disease"/>
            <person name="Wu L."/>
            <person name="Ma J."/>
        </authorList>
    </citation>
    <scope>NUCLEOTIDE SEQUENCE [LARGE SCALE GENOMIC DNA]</scope>
    <source>
        <strain evidence="3">CGMCC 1.12664</strain>
    </source>
</reference>
<dbReference type="EMBL" id="BMFJ01000001">
    <property type="protein sequence ID" value="GGE23279.1"/>
    <property type="molecule type" value="Genomic_DNA"/>
</dbReference>
<dbReference type="AlphaFoldDB" id="A0A917EDQ9"/>
<comment type="caution">
    <text evidence="2">The sequence shown here is derived from an EMBL/GenBank/DDBJ whole genome shotgun (WGS) entry which is preliminary data.</text>
</comment>
<name>A0A917EDQ9_9RHOB</name>
<accession>A0A917EDQ9</accession>
<dbReference type="Proteomes" id="UP000612855">
    <property type="component" value="Unassembled WGS sequence"/>
</dbReference>
<feature type="transmembrane region" description="Helical" evidence="1">
    <location>
        <begin position="33"/>
        <end position="52"/>
    </location>
</feature>
<keyword evidence="3" id="KW-1185">Reference proteome</keyword>
<proteinExistence type="predicted"/>
<evidence type="ECO:0000313" key="3">
    <source>
        <dbReference type="Proteomes" id="UP000612855"/>
    </source>
</evidence>
<feature type="transmembrane region" description="Helical" evidence="1">
    <location>
        <begin position="58"/>
        <end position="77"/>
    </location>
</feature>
<evidence type="ECO:0000313" key="2">
    <source>
        <dbReference type="EMBL" id="GGE23279.1"/>
    </source>
</evidence>
<dbReference type="RefSeq" id="WP_188476544.1">
    <property type="nucleotide sequence ID" value="NZ_BMFJ01000001.1"/>
</dbReference>
<evidence type="ECO:0000256" key="1">
    <source>
        <dbReference type="SAM" id="Phobius"/>
    </source>
</evidence>